<accession>A0A1M4ZQD1</accession>
<evidence type="ECO:0000259" key="1">
    <source>
        <dbReference type="PROSITE" id="PS51186"/>
    </source>
</evidence>
<dbReference type="InterPro" id="IPR016181">
    <property type="entry name" value="Acyl_CoA_acyltransferase"/>
</dbReference>
<proteinExistence type="predicted"/>
<dbReference type="EMBL" id="FQVO01000010">
    <property type="protein sequence ID" value="SHF20204.1"/>
    <property type="molecule type" value="Genomic_DNA"/>
</dbReference>
<organism evidence="2 3">
    <name type="scientific">Chryseobacterium takakiae</name>
    <dbReference type="NCBI Taxonomy" id="1302685"/>
    <lineage>
        <taxon>Bacteria</taxon>
        <taxon>Pseudomonadati</taxon>
        <taxon>Bacteroidota</taxon>
        <taxon>Flavobacteriia</taxon>
        <taxon>Flavobacteriales</taxon>
        <taxon>Weeksellaceae</taxon>
        <taxon>Chryseobacterium group</taxon>
        <taxon>Chryseobacterium</taxon>
    </lineage>
</organism>
<dbReference type="OrthoDB" id="9800193at2"/>
<sequence>MEIRKLENLSGNPILDWGLNGYTTDKIYVVSAIEAGNTFEFSLREKKQSYNKVWNSSEEDFDRLNAMISQGHSFGVFDNGELIAWAVCDFRVWNNSLFIETLLVSEDFRGQNIGRLLIKAINREARELQCRMVELETQNTNYYAIKLFQNAGFAITGINTKLYNDSAETAIFMSFDLLS</sequence>
<reference evidence="3" key="1">
    <citation type="submission" date="2016-11" db="EMBL/GenBank/DDBJ databases">
        <authorList>
            <person name="Varghese N."/>
            <person name="Submissions S."/>
        </authorList>
    </citation>
    <scope>NUCLEOTIDE SEQUENCE [LARGE SCALE GENOMIC DNA]</scope>
    <source>
        <strain evidence="3">DSM 26898</strain>
    </source>
</reference>
<protein>
    <submittedName>
        <fullName evidence="2">Ribosomal protein S18 acetylase RimI</fullName>
    </submittedName>
</protein>
<dbReference type="InterPro" id="IPR008125">
    <property type="entry name" value="Streptothricin_AcTrfase"/>
</dbReference>
<dbReference type="SUPFAM" id="SSF55729">
    <property type="entry name" value="Acyl-CoA N-acyltransferases (Nat)"/>
    <property type="match status" value="1"/>
</dbReference>
<feature type="domain" description="N-acetyltransferase" evidence="1">
    <location>
        <begin position="28"/>
        <end position="178"/>
    </location>
</feature>
<dbReference type="InterPro" id="IPR000182">
    <property type="entry name" value="GNAT_dom"/>
</dbReference>
<dbReference type="GO" id="GO:0016747">
    <property type="term" value="F:acyltransferase activity, transferring groups other than amino-acyl groups"/>
    <property type="evidence" value="ECO:0007669"/>
    <property type="project" value="InterPro"/>
</dbReference>
<dbReference type="Gene3D" id="3.40.630.30">
    <property type="match status" value="1"/>
</dbReference>
<dbReference type="PRINTS" id="PR01754">
    <property type="entry name" value="SACTRNSFRASE"/>
</dbReference>
<dbReference type="CDD" id="cd04301">
    <property type="entry name" value="NAT_SF"/>
    <property type="match status" value="1"/>
</dbReference>
<dbReference type="Pfam" id="PF00583">
    <property type="entry name" value="Acetyltransf_1"/>
    <property type="match status" value="1"/>
</dbReference>
<dbReference type="Proteomes" id="UP000184236">
    <property type="component" value="Unassembled WGS sequence"/>
</dbReference>
<keyword evidence="3" id="KW-1185">Reference proteome</keyword>
<dbReference type="GO" id="GO:0005840">
    <property type="term" value="C:ribosome"/>
    <property type="evidence" value="ECO:0007669"/>
    <property type="project" value="UniProtKB-KW"/>
</dbReference>
<dbReference type="STRING" id="1302685.SAMN05444408_110184"/>
<name>A0A1M4ZQD1_9FLAO</name>
<keyword evidence="2" id="KW-0687">Ribonucleoprotein</keyword>
<dbReference type="PROSITE" id="PS51186">
    <property type="entry name" value="GNAT"/>
    <property type="match status" value="1"/>
</dbReference>
<dbReference type="RefSeq" id="WP_072885403.1">
    <property type="nucleotide sequence ID" value="NZ_FQVO01000010.1"/>
</dbReference>
<evidence type="ECO:0000313" key="3">
    <source>
        <dbReference type="Proteomes" id="UP000184236"/>
    </source>
</evidence>
<gene>
    <name evidence="2" type="ORF">SAMN05444408_110184</name>
</gene>
<keyword evidence="2" id="KW-0689">Ribosomal protein</keyword>
<dbReference type="AlphaFoldDB" id="A0A1M4ZQD1"/>
<evidence type="ECO:0000313" key="2">
    <source>
        <dbReference type="EMBL" id="SHF20204.1"/>
    </source>
</evidence>